<comment type="similarity">
    <text evidence="2">Belongs to the transketolase family.</text>
</comment>
<evidence type="ECO:0000313" key="5">
    <source>
        <dbReference type="Proteomes" id="UP000510721"/>
    </source>
</evidence>
<dbReference type="AlphaFoldDB" id="A0A859QQ10"/>
<organism evidence="4 5">
    <name type="scientific">Sinorhizobium mexicanum</name>
    <dbReference type="NCBI Taxonomy" id="375549"/>
    <lineage>
        <taxon>Bacteria</taxon>
        <taxon>Pseudomonadati</taxon>
        <taxon>Pseudomonadota</taxon>
        <taxon>Alphaproteobacteria</taxon>
        <taxon>Hyphomicrobiales</taxon>
        <taxon>Rhizobiaceae</taxon>
        <taxon>Sinorhizobium/Ensifer group</taxon>
        <taxon>Sinorhizobium</taxon>
    </lineage>
</organism>
<evidence type="ECO:0000256" key="3">
    <source>
        <dbReference type="ARBA" id="ARBA00023052"/>
    </source>
</evidence>
<dbReference type="InterPro" id="IPR005475">
    <property type="entry name" value="Transketolase-like_Pyr-bd"/>
</dbReference>
<keyword evidence="5" id="KW-1185">Reference proteome</keyword>
<sequence length="320" mass="33356">MAAPAVKQEGFFDCRDAWAQTLEALAQDDPRIVAVVNDSVGSSKLGGFQKKFPERLINVGIAEQNMVGVGAGLANGGRIPFVSAAACFLTGRALEQVKADIAYAGFNVKLVGQSSGIAYGELGPTHHSIEDFAWLRPLIPLTVIVPADPWETAEAVKWAASHEGPVFIRLSRMPVPNLEVANRTFQPGKAELVRQGGDVALIACGTMVHLAAKAAAALEADGISARVLNMATINPLDEAAVAAAASETGAIVTIEEAGIRGGLGGAVAEFTAGNLPVPVERMGFPGFVPTGSVKWLFEQFGLTVPGIAKAARKAIGRKRP</sequence>
<dbReference type="PANTHER" id="PTHR43825">
    <property type="entry name" value="PYRUVATE DEHYDROGENASE E1 COMPONENT"/>
    <property type="match status" value="1"/>
</dbReference>
<dbReference type="Pfam" id="PF02780">
    <property type="entry name" value="Transketolase_C"/>
    <property type="match status" value="1"/>
</dbReference>
<dbReference type="InterPro" id="IPR009014">
    <property type="entry name" value="Transketo_C/PFOR_II"/>
</dbReference>
<geneLocation type="plasmid" evidence="5">
    <name>pemeittgr7c</name>
</geneLocation>
<protein>
    <submittedName>
        <fullName evidence="4">Transketolase family protein</fullName>
    </submittedName>
</protein>
<dbReference type="EMBL" id="CP041241">
    <property type="protein sequence ID" value="QLL64830.1"/>
    <property type="molecule type" value="Genomic_DNA"/>
</dbReference>
<comment type="cofactor">
    <cofactor evidence="1">
        <name>thiamine diphosphate</name>
        <dbReference type="ChEBI" id="CHEBI:58937"/>
    </cofactor>
</comment>
<dbReference type="Pfam" id="PF02779">
    <property type="entry name" value="Transket_pyr"/>
    <property type="match status" value="1"/>
</dbReference>
<accession>A0A859QQ10</accession>
<dbReference type="RefSeq" id="WP_180943290.1">
    <property type="nucleotide sequence ID" value="NZ_CP041241.1"/>
</dbReference>
<gene>
    <name evidence="4" type="ORF">FKV68_25885</name>
</gene>
<dbReference type="FunFam" id="3.40.50.970:FF:000129">
    <property type="entry name" value="Transketolase"/>
    <property type="match status" value="1"/>
</dbReference>
<dbReference type="PANTHER" id="PTHR43825:SF1">
    <property type="entry name" value="TRANSKETOLASE-LIKE PYRIMIDINE-BINDING DOMAIN-CONTAINING PROTEIN"/>
    <property type="match status" value="1"/>
</dbReference>
<proteinExistence type="inferred from homology"/>
<evidence type="ECO:0000256" key="1">
    <source>
        <dbReference type="ARBA" id="ARBA00001964"/>
    </source>
</evidence>
<keyword evidence="4" id="KW-0614">Plasmid</keyword>
<dbReference type="SUPFAM" id="SSF52922">
    <property type="entry name" value="TK C-terminal domain-like"/>
    <property type="match status" value="1"/>
</dbReference>
<dbReference type="Gene3D" id="3.40.50.920">
    <property type="match status" value="1"/>
</dbReference>
<dbReference type="Proteomes" id="UP000510721">
    <property type="component" value="Plasmid pEmeITTGR7c"/>
</dbReference>
<dbReference type="SUPFAM" id="SSF52518">
    <property type="entry name" value="Thiamin diphosphate-binding fold (THDP-binding)"/>
    <property type="match status" value="1"/>
</dbReference>
<evidence type="ECO:0000313" key="4">
    <source>
        <dbReference type="EMBL" id="QLL64830.1"/>
    </source>
</evidence>
<dbReference type="InterPro" id="IPR029061">
    <property type="entry name" value="THDP-binding"/>
</dbReference>
<dbReference type="SMART" id="SM00861">
    <property type="entry name" value="Transket_pyr"/>
    <property type="match status" value="1"/>
</dbReference>
<dbReference type="CDD" id="cd07033">
    <property type="entry name" value="TPP_PYR_DXS_TK_like"/>
    <property type="match status" value="1"/>
</dbReference>
<dbReference type="InterPro" id="IPR033248">
    <property type="entry name" value="Transketolase_C"/>
</dbReference>
<name>A0A859QQ10_9HYPH</name>
<keyword evidence="3" id="KW-0786">Thiamine pyrophosphate</keyword>
<dbReference type="KEGG" id="emx:FKV68_25885"/>
<dbReference type="InterPro" id="IPR051157">
    <property type="entry name" value="PDH/Transketolase"/>
</dbReference>
<reference evidence="4 5" key="1">
    <citation type="submission" date="2019-06" db="EMBL/GenBank/DDBJ databases">
        <title>Complete genome sequence of Ensifer mexicanus ITTG R7 isolated from nodules of Acacia angustissima (Mill.) Kuntze.</title>
        <authorList>
            <person name="Rincon-Rosales R."/>
            <person name="Rogel M.A."/>
            <person name="Guerrero G."/>
            <person name="Rincon-Molina C.I."/>
            <person name="Lopez-Lopez A."/>
            <person name="Martinez-Romero E."/>
        </authorList>
    </citation>
    <scope>NUCLEOTIDE SEQUENCE [LARGE SCALE GENOMIC DNA]</scope>
    <source>
        <strain evidence="4 5">ITTG R7</strain>
        <plasmid evidence="5">pemeittgr7c</plasmid>
    </source>
</reference>
<dbReference type="Gene3D" id="3.40.50.970">
    <property type="match status" value="1"/>
</dbReference>
<evidence type="ECO:0000256" key="2">
    <source>
        <dbReference type="ARBA" id="ARBA00007131"/>
    </source>
</evidence>